<evidence type="ECO:0000313" key="2">
    <source>
        <dbReference type="Proteomes" id="UP000274139"/>
    </source>
</evidence>
<dbReference type="InterPro" id="IPR009363">
    <property type="entry name" value="Phage_Mu_Gp16"/>
</dbReference>
<gene>
    <name evidence="1" type="ORF">EAY64_07375</name>
</gene>
<dbReference type="Pfam" id="PF06252">
    <property type="entry name" value="GemA"/>
    <property type="match status" value="1"/>
</dbReference>
<dbReference type="RefSeq" id="WP_103524134.1">
    <property type="nucleotide sequence ID" value="NZ_JAIZDC010000007.1"/>
</dbReference>
<reference evidence="1 2" key="1">
    <citation type="submission" date="2018-10" db="EMBL/GenBank/DDBJ databases">
        <title>Draft genome sequence of Aquitalea MWU14-2217 isolated from a wild cranberry bog in Provincetown, Massachusetts.</title>
        <authorList>
            <person name="Ebadzadsahrai G."/>
            <person name="Soby S."/>
        </authorList>
    </citation>
    <scope>NUCLEOTIDE SEQUENCE [LARGE SCALE GENOMIC DNA]</scope>
    <source>
        <strain evidence="1 2">MWU14-2217</strain>
    </source>
</reference>
<keyword evidence="2" id="KW-1185">Reference proteome</keyword>
<accession>A0A454JK52</accession>
<protein>
    <submittedName>
        <fullName evidence="1">Regulatory protein GemA</fullName>
    </submittedName>
</protein>
<organism evidence="1 2">
    <name type="scientific">Aquitalea palustris</name>
    <dbReference type="NCBI Taxonomy" id="2480983"/>
    <lineage>
        <taxon>Bacteria</taxon>
        <taxon>Pseudomonadati</taxon>
        <taxon>Pseudomonadota</taxon>
        <taxon>Betaproteobacteria</taxon>
        <taxon>Neisseriales</taxon>
        <taxon>Chromobacteriaceae</taxon>
        <taxon>Aquitalea</taxon>
    </lineage>
</organism>
<dbReference type="OrthoDB" id="5460653at2"/>
<name>A0A454JK52_9NEIS</name>
<evidence type="ECO:0000313" key="1">
    <source>
        <dbReference type="EMBL" id="RMC99585.1"/>
    </source>
</evidence>
<dbReference type="Proteomes" id="UP000274139">
    <property type="component" value="Unassembled WGS sequence"/>
</dbReference>
<comment type="caution">
    <text evidence="1">The sequence shown here is derived from an EMBL/GenBank/DDBJ whole genome shotgun (WGS) entry which is preliminary data.</text>
</comment>
<dbReference type="EMBL" id="RFAR01000024">
    <property type="protein sequence ID" value="RMC99585.1"/>
    <property type="molecule type" value="Genomic_DNA"/>
</dbReference>
<dbReference type="AlphaFoldDB" id="A0A454JK52"/>
<sequence>MTDRRKAMIAKIKIAQQQLQMADDSYRAMLARLADGKTSSTKLTLQQLDDVLAEMKRLGFMQKPAQKHGRRPQPKDTRETLMAKIEAQLATAGRSWEYAQGMAKRMYRIEKLEWLDYEQLHGVMVALVYDAKRNGRPA</sequence>
<proteinExistence type="predicted"/>